<dbReference type="Proteomes" id="UP000182715">
    <property type="component" value="Unassembled WGS sequence"/>
</dbReference>
<protein>
    <recommendedName>
        <fullName evidence="3">Peptidase M23</fullName>
    </recommendedName>
</protein>
<evidence type="ECO:0008006" key="3">
    <source>
        <dbReference type="Google" id="ProtNLM"/>
    </source>
</evidence>
<reference evidence="1 2" key="1">
    <citation type="submission" date="2014-11" db="EMBL/GenBank/DDBJ databases">
        <authorList>
            <person name="Diene M.Seydina."/>
        </authorList>
    </citation>
    <scope>NUCLEOTIDE SEQUENCE [LARGE SCALE GENOMIC DNA]</scope>
    <source>
        <strain evidence="1 2">Neisseria meningitidis CHUV</strain>
    </source>
</reference>
<dbReference type="AlphaFoldDB" id="A0A0H5DM50"/>
<evidence type="ECO:0000313" key="2">
    <source>
        <dbReference type="Proteomes" id="UP000182715"/>
    </source>
</evidence>
<sequence>MESTLSLQANLYPRLTPAGAFYAVSSDAPSAGKTLLHSLLKADADEMVSSEKLLTWADTADIDTALNLLYRLQKLEFLYGDENGHSDGINLSDEQLPLLMEQLSGSGKALLVDRNGLYLANANFHHEAAEELGLLAAEVAQMEKKYRLLIKNNLYINNNAWGVCDPSGQSELTFFPLYIGSTKFILVIGGIPDLGKEAFVTLVRILYRRYSNRV</sequence>
<proteinExistence type="predicted"/>
<dbReference type="EMBL" id="CVTF01000024">
    <property type="protein sequence ID" value="CRL92336.1"/>
    <property type="molecule type" value="Genomic_DNA"/>
</dbReference>
<evidence type="ECO:0000313" key="1">
    <source>
        <dbReference type="EMBL" id="CRL92336.1"/>
    </source>
</evidence>
<organism evidence="1 2">
    <name type="scientific">Neisseria meningitidis serogroup B</name>
    <dbReference type="NCBI Taxonomy" id="491"/>
    <lineage>
        <taxon>Bacteria</taxon>
        <taxon>Pseudomonadati</taxon>
        <taxon>Pseudomonadota</taxon>
        <taxon>Betaproteobacteria</taxon>
        <taxon>Neisseriales</taxon>
        <taxon>Neisseriaceae</taxon>
        <taxon>Neisseria</taxon>
    </lineage>
</organism>
<name>A0A0H5DM50_NEIMI</name>
<accession>A0A0H5DM50</accession>
<dbReference type="OMA" id="ANFHHES"/>